<organism evidence="1 2">
    <name type="scientific">Streptomyces bobili</name>
    <dbReference type="NCBI Taxonomy" id="67280"/>
    <lineage>
        <taxon>Bacteria</taxon>
        <taxon>Bacillati</taxon>
        <taxon>Actinomycetota</taxon>
        <taxon>Actinomycetes</taxon>
        <taxon>Kitasatosporales</taxon>
        <taxon>Streptomycetaceae</taxon>
        <taxon>Streptomyces</taxon>
    </lineage>
</organism>
<evidence type="ECO:0000313" key="2">
    <source>
        <dbReference type="Proteomes" id="UP001432071"/>
    </source>
</evidence>
<protein>
    <submittedName>
        <fullName evidence="1">Uncharacterized protein</fullName>
    </submittedName>
</protein>
<sequence>MARVLARFDLTADLRWMDQDGGVVSSSLSERGRDNVASWHAEVPAAEPESVLISGYITVLDQFAGVAKVKTGVSKNQRRIQSSSVMAI</sequence>
<gene>
    <name evidence="1" type="ORF">OHT53_36865</name>
</gene>
<name>A0ABZ1R9Q7_9ACTN</name>
<keyword evidence="2" id="KW-1185">Reference proteome</keyword>
<dbReference type="EMBL" id="CP108038">
    <property type="protein sequence ID" value="WUN91296.1"/>
    <property type="molecule type" value="Genomic_DNA"/>
</dbReference>
<dbReference type="RefSeq" id="WP_328737234.1">
    <property type="nucleotide sequence ID" value="NZ_CP108038.1"/>
</dbReference>
<evidence type="ECO:0000313" key="1">
    <source>
        <dbReference type="EMBL" id="WUN91296.1"/>
    </source>
</evidence>
<accession>A0ABZ1R9Q7</accession>
<reference evidence="1" key="1">
    <citation type="submission" date="2022-10" db="EMBL/GenBank/DDBJ databases">
        <title>The complete genomes of actinobacterial strains from the NBC collection.</title>
        <authorList>
            <person name="Joergensen T.S."/>
            <person name="Alvarez Arevalo M."/>
            <person name="Sterndorff E.B."/>
            <person name="Faurdal D."/>
            <person name="Vuksanovic O."/>
            <person name="Mourched A.-S."/>
            <person name="Charusanti P."/>
            <person name="Shaw S."/>
            <person name="Blin K."/>
            <person name="Weber T."/>
        </authorList>
    </citation>
    <scope>NUCLEOTIDE SEQUENCE</scope>
    <source>
        <strain evidence="1">NBC_00302</strain>
    </source>
</reference>
<dbReference type="GeneID" id="93766677"/>
<dbReference type="Proteomes" id="UP001432071">
    <property type="component" value="Chromosome"/>
</dbReference>
<proteinExistence type="predicted"/>